<dbReference type="AlphaFoldDB" id="A0A846QES1"/>
<protein>
    <submittedName>
        <fullName evidence="7">Pilus assembly protein CpaC</fullName>
    </submittedName>
</protein>
<dbReference type="InterPro" id="IPR001775">
    <property type="entry name" value="GspD/PilQ"/>
</dbReference>
<keyword evidence="3" id="KW-0732">Signal</keyword>
<feature type="signal peptide" evidence="3">
    <location>
        <begin position="1"/>
        <end position="25"/>
    </location>
</feature>
<dbReference type="GO" id="GO:0015627">
    <property type="term" value="C:type II protein secretion system complex"/>
    <property type="evidence" value="ECO:0007669"/>
    <property type="project" value="TreeGrafter"/>
</dbReference>
<evidence type="ECO:0000256" key="3">
    <source>
        <dbReference type="SAM" id="SignalP"/>
    </source>
</evidence>
<dbReference type="Proteomes" id="UP000580856">
    <property type="component" value="Unassembled WGS sequence"/>
</dbReference>
<gene>
    <name evidence="7" type="ORF">GGQ74_000896</name>
</gene>
<evidence type="ECO:0000259" key="5">
    <source>
        <dbReference type="Pfam" id="PF04972"/>
    </source>
</evidence>
<accession>A0A846QES1</accession>
<feature type="domain" description="Type II/III secretion system secretin-like" evidence="4">
    <location>
        <begin position="264"/>
        <end position="423"/>
    </location>
</feature>
<dbReference type="PRINTS" id="PR00811">
    <property type="entry name" value="BCTERIALGSPD"/>
</dbReference>
<dbReference type="PANTHER" id="PTHR30332">
    <property type="entry name" value="PROBABLE GENERAL SECRETION PATHWAY PROTEIN D"/>
    <property type="match status" value="1"/>
</dbReference>
<comment type="caution">
    <text evidence="7">The sequence shown here is derived from an EMBL/GenBank/DDBJ whole genome shotgun (WGS) entry which is preliminary data.</text>
</comment>
<dbReference type="InterPro" id="IPR004846">
    <property type="entry name" value="T2SS/T3SS_dom"/>
</dbReference>
<dbReference type="InterPro" id="IPR032789">
    <property type="entry name" value="T2SS-T3SS_pil_N"/>
</dbReference>
<sequence>MTTAIRRIATALALMAALATAPALAGTQGGALAPGTVDIAAGQSLVVDTPAKVSRVSIASPEIAEVMVLSPRQLYLTGKAPGATTLTLWADGGAVMHIFTISVTPDLSRLKEMLHRVLPDERDIQVMAAHDSITLSGSVSSSANLSTALDIARVFATDPKKVTNLLHVGGVHQVMLEVKVAEMSRTVMNKLGIDLSYAMNGDFFYTMLNDLWALDNENGPLPIAGPAAVQNGALDLGNMRINPSRNGLFRFHRGQATFTGFLQALKQNGLVKILAEPTLICRSGEEASFLAGGEIPIPVPQALGNISIEYKPYGVGLHFTPTVLSQGRISLDVKPEVSELDYQNAIQVQGFSVPAITSRRAATVVELGDGQSFAIAGLLQDTVREGVDKYPALGDVPVLGMLFSSKQFQKAESELVIIVTPHLAKPVDMARQTLPTDHFTEPDEFEFLVMGKLEGERNASPAAPAIPVRPARAGSDGPEAGMEGDFGHILPLH</sequence>
<organism evidence="7 8">
    <name type="scientific">Desulfobaculum xiamenense</name>
    <dbReference type="NCBI Taxonomy" id="995050"/>
    <lineage>
        <taxon>Bacteria</taxon>
        <taxon>Pseudomonadati</taxon>
        <taxon>Thermodesulfobacteriota</taxon>
        <taxon>Desulfovibrionia</taxon>
        <taxon>Desulfovibrionales</taxon>
        <taxon>Desulfovibrionaceae</taxon>
        <taxon>Desulfobaculum</taxon>
    </lineage>
</organism>
<dbReference type="Pfam" id="PF00263">
    <property type="entry name" value="Secretin"/>
    <property type="match status" value="1"/>
</dbReference>
<proteinExistence type="inferred from homology"/>
<dbReference type="InterPro" id="IPR050810">
    <property type="entry name" value="Bact_Secretion_Sys_Channel"/>
</dbReference>
<evidence type="ECO:0000313" key="8">
    <source>
        <dbReference type="Proteomes" id="UP000580856"/>
    </source>
</evidence>
<evidence type="ECO:0000256" key="2">
    <source>
        <dbReference type="SAM" id="MobiDB-lite"/>
    </source>
</evidence>
<keyword evidence="8" id="KW-1185">Reference proteome</keyword>
<dbReference type="PANTHER" id="PTHR30332:SF17">
    <property type="entry name" value="TYPE IV PILIATION SYSTEM PROTEIN DR_0774-RELATED"/>
    <property type="match status" value="1"/>
</dbReference>
<feature type="compositionally biased region" description="Low complexity" evidence="2">
    <location>
        <begin position="460"/>
        <end position="473"/>
    </location>
</feature>
<evidence type="ECO:0000259" key="6">
    <source>
        <dbReference type="Pfam" id="PF13629"/>
    </source>
</evidence>
<name>A0A846QES1_9BACT</name>
<feature type="domain" description="BON" evidence="5">
    <location>
        <begin position="108"/>
        <end position="169"/>
    </location>
</feature>
<evidence type="ECO:0000256" key="1">
    <source>
        <dbReference type="RuleBase" id="RU004003"/>
    </source>
</evidence>
<evidence type="ECO:0000259" key="4">
    <source>
        <dbReference type="Pfam" id="PF00263"/>
    </source>
</evidence>
<dbReference type="Pfam" id="PF13629">
    <property type="entry name" value="T2SS-T3SS_pil_N"/>
    <property type="match status" value="1"/>
</dbReference>
<feature type="chain" id="PRO_5032954456" evidence="3">
    <location>
        <begin position="26"/>
        <end position="493"/>
    </location>
</feature>
<feature type="domain" description="Pilus formation protein N-terminal" evidence="6">
    <location>
        <begin position="34"/>
        <end position="104"/>
    </location>
</feature>
<dbReference type="InterPro" id="IPR007055">
    <property type="entry name" value="BON_dom"/>
</dbReference>
<comment type="similarity">
    <text evidence="1">Belongs to the bacterial secretin family.</text>
</comment>
<dbReference type="RefSeq" id="WP_167940325.1">
    <property type="nucleotide sequence ID" value="NZ_JAATJA010000001.1"/>
</dbReference>
<reference evidence="7 8" key="1">
    <citation type="submission" date="2020-03" db="EMBL/GenBank/DDBJ databases">
        <title>Genomic Encyclopedia of Type Strains, Phase IV (KMG-IV): sequencing the most valuable type-strain genomes for metagenomic binning, comparative biology and taxonomic classification.</title>
        <authorList>
            <person name="Goeker M."/>
        </authorList>
    </citation>
    <scope>NUCLEOTIDE SEQUENCE [LARGE SCALE GENOMIC DNA]</scope>
    <source>
        <strain evidence="7 8">DSM 24233</strain>
    </source>
</reference>
<dbReference type="Pfam" id="PF04972">
    <property type="entry name" value="BON"/>
    <property type="match status" value="1"/>
</dbReference>
<evidence type="ECO:0000313" key="7">
    <source>
        <dbReference type="EMBL" id="NJB67256.1"/>
    </source>
</evidence>
<dbReference type="GO" id="GO:0009306">
    <property type="term" value="P:protein secretion"/>
    <property type="evidence" value="ECO:0007669"/>
    <property type="project" value="InterPro"/>
</dbReference>
<feature type="region of interest" description="Disordered" evidence="2">
    <location>
        <begin position="460"/>
        <end position="484"/>
    </location>
</feature>
<dbReference type="EMBL" id="JAATJA010000001">
    <property type="protein sequence ID" value="NJB67256.1"/>
    <property type="molecule type" value="Genomic_DNA"/>
</dbReference>